<dbReference type="Gene3D" id="3.40.50.1000">
    <property type="entry name" value="HAD superfamily/HAD-like"/>
    <property type="match status" value="1"/>
</dbReference>
<dbReference type="RefSeq" id="WP_156805877.1">
    <property type="nucleotide sequence ID" value="NZ_JBHSOJ010000033.1"/>
</dbReference>
<dbReference type="InterPro" id="IPR006379">
    <property type="entry name" value="HAD-SF_hydro_IIB"/>
</dbReference>
<protein>
    <submittedName>
        <fullName evidence="1">Cof-type HAD-IIB family hydrolase</fullName>
        <ecNumber evidence="1">3.1.3.-</ecNumber>
    </submittedName>
</protein>
<organism evidence="1 2">
    <name type="scientific">Streptococcus caledonicus</name>
    <dbReference type="NCBI Taxonomy" id="2614158"/>
    <lineage>
        <taxon>Bacteria</taxon>
        <taxon>Bacillati</taxon>
        <taxon>Bacillota</taxon>
        <taxon>Bacilli</taxon>
        <taxon>Lactobacillales</taxon>
        <taxon>Streptococcaceae</taxon>
        <taxon>Streptococcus</taxon>
    </lineage>
</organism>
<dbReference type="NCBIfam" id="TIGR01484">
    <property type="entry name" value="HAD-SF-IIB"/>
    <property type="match status" value="1"/>
</dbReference>
<sequence length="271" mass="30922">MTKKIIAIDLDGTLLRSDHTISDYTVNTLQKVQEKGHQVIISTGRPYRTAFPYYQQLGLHTPMINFNGSLTHIPESKWAYEHSVTIDRRYLLELLGKAEQIQADFIASEYRKNFYITTDFPETIEPQLFGVSKITDKMKLVTEKITKNPNAILFQTRVEDKYALASELRQHFSEEMEVDSWGGPLNILECSPKGVNKAYALKYLLNALNIDKSKLIAFGDEHNDTEMLAFASTGYAMQNANPLLLDFADEQISWTNNEDGVARKLEELFLS</sequence>
<dbReference type="InterPro" id="IPR036412">
    <property type="entry name" value="HAD-like_sf"/>
</dbReference>
<dbReference type="CDD" id="cd07516">
    <property type="entry name" value="HAD_Pase"/>
    <property type="match status" value="1"/>
</dbReference>
<proteinExistence type="predicted"/>
<dbReference type="GO" id="GO:0016787">
    <property type="term" value="F:hydrolase activity"/>
    <property type="evidence" value="ECO:0007669"/>
    <property type="project" value="UniProtKB-KW"/>
</dbReference>
<dbReference type="Proteomes" id="UP001596110">
    <property type="component" value="Unassembled WGS sequence"/>
</dbReference>
<dbReference type="SFLD" id="SFLDG01140">
    <property type="entry name" value="C2.B:_Phosphomannomutase_and_P"/>
    <property type="match status" value="1"/>
</dbReference>
<dbReference type="SFLD" id="SFLDS00003">
    <property type="entry name" value="Haloacid_Dehalogenase"/>
    <property type="match status" value="1"/>
</dbReference>
<reference evidence="2" key="1">
    <citation type="journal article" date="2019" name="Int. J. Syst. Evol. Microbiol.">
        <title>The Global Catalogue of Microorganisms (GCM) 10K type strain sequencing project: providing services to taxonomists for standard genome sequencing and annotation.</title>
        <authorList>
            <consortium name="The Broad Institute Genomics Platform"/>
            <consortium name="The Broad Institute Genome Sequencing Center for Infectious Disease"/>
            <person name="Wu L."/>
            <person name="Ma J."/>
        </authorList>
    </citation>
    <scope>NUCLEOTIDE SEQUENCE [LARGE SCALE GENOMIC DNA]</scope>
    <source>
        <strain evidence="2">DT43</strain>
    </source>
</reference>
<dbReference type="PANTHER" id="PTHR10000">
    <property type="entry name" value="PHOSPHOSERINE PHOSPHATASE"/>
    <property type="match status" value="1"/>
</dbReference>
<dbReference type="InterPro" id="IPR023214">
    <property type="entry name" value="HAD_sf"/>
</dbReference>
<dbReference type="PANTHER" id="PTHR10000:SF23">
    <property type="entry name" value="5-AMINO-6-(5-PHOSPHO-D-RIBITYLAMINO)URACIL PHOSPHATASE YITU"/>
    <property type="match status" value="1"/>
</dbReference>
<gene>
    <name evidence="1" type="ORF">ACFPQ3_11245</name>
</gene>
<dbReference type="Gene3D" id="3.30.1240.10">
    <property type="match status" value="1"/>
</dbReference>
<accession>A0ABW0UES9</accession>
<keyword evidence="1" id="KW-0378">Hydrolase</keyword>
<dbReference type="InterPro" id="IPR000150">
    <property type="entry name" value="Cof"/>
</dbReference>
<dbReference type="NCBIfam" id="TIGR00099">
    <property type="entry name" value="Cof-subfamily"/>
    <property type="match status" value="1"/>
</dbReference>
<comment type="caution">
    <text evidence="1">The sequence shown here is derived from an EMBL/GenBank/DDBJ whole genome shotgun (WGS) entry which is preliminary data.</text>
</comment>
<keyword evidence="2" id="KW-1185">Reference proteome</keyword>
<evidence type="ECO:0000313" key="1">
    <source>
        <dbReference type="EMBL" id="MFC5632097.1"/>
    </source>
</evidence>
<dbReference type="EC" id="3.1.3.-" evidence="1"/>
<dbReference type="EMBL" id="JBHSOJ010000033">
    <property type="protein sequence ID" value="MFC5632097.1"/>
    <property type="molecule type" value="Genomic_DNA"/>
</dbReference>
<evidence type="ECO:0000313" key="2">
    <source>
        <dbReference type="Proteomes" id="UP001596110"/>
    </source>
</evidence>
<dbReference type="SUPFAM" id="SSF56784">
    <property type="entry name" value="HAD-like"/>
    <property type="match status" value="1"/>
</dbReference>
<dbReference type="Pfam" id="PF08282">
    <property type="entry name" value="Hydrolase_3"/>
    <property type="match status" value="1"/>
</dbReference>
<name>A0ABW0UES9_9STRE</name>